<dbReference type="SMART" id="SM00848">
    <property type="entry name" value="Inhibitor_I29"/>
    <property type="match status" value="1"/>
</dbReference>
<dbReference type="InterPro" id="IPR038765">
    <property type="entry name" value="Papain-like_cys_pep_sf"/>
</dbReference>
<dbReference type="InterPro" id="IPR013128">
    <property type="entry name" value="Peptidase_C1A"/>
</dbReference>
<dbReference type="Pfam" id="PF00112">
    <property type="entry name" value="Peptidase_C1"/>
    <property type="match status" value="1"/>
</dbReference>
<evidence type="ECO:0000259" key="3">
    <source>
        <dbReference type="SMART" id="SM00645"/>
    </source>
</evidence>
<evidence type="ECO:0000256" key="2">
    <source>
        <dbReference type="ARBA" id="ARBA00023157"/>
    </source>
</evidence>
<gene>
    <name evidence="5" type="ORF">Taro_015157</name>
</gene>
<dbReference type="GO" id="GO:0008234">
    <property type="term" value="F:cysteine-type peptidase activity"/>
    <property type="evidence" value="ECO:0007669"/>
    <property type="project" value="InterPro"/>
</dbReference>
<dbReference type="GO" id="GO:0006508">
    <property type="term" value="P:proteolysis"/>
    <property type="evidence" value="ECO:0007669"/>
    <property type="project" value="InterPro"/>
</dbReference>
<dbReference type="Proteomes" id="UP000652761">
    <property type="component" value="Unassembled WGS sequence"/>
</dbReference>
<dbReference type="InterPro" id="IPR013201">
    <property type="entry name" value="Prot_inhib_I29"/>
</dbReference>
<proteinExistence type="inferred from homology"/>
<dbReference type="AlphaFoldDB" id="A0A843USD0"/>
<feature type="domain" description="Peptidase C1A papain C-terminal" evidence="3">
    <location>
        <begin position="141"/>
        <end position="285"/>
    </location>
</feature>
<dbReference type="EMBL" id="NMUH01000648">
    <property type="protein sequence ID" value="MQL82689.1"/>
    <property type="molecule type" value="Genomic_DNA"/>
</dbReference>
<evidence type="ECO:0000256" key="1">
    <source>
        <dbReference type="ARBA" id="ARBA00008455"/>
    </source>
</evidence>
<dbReference type="OrthoDB" id="511612at2759"/>
<keyword evidence="2" id="KW-1015">Disulfide bond</keyword>
<dbReference type="InterPro" id="IPR039417">
    <property type="entry name" value="Peptidase_C1A_papain-like"/>
</dbReference>
<keyword evidence="6" id="KW-1185">Reference proteome</keyword>
<dbReference type="Gene3D" id="3.90.70.10">
    <property type="entry name" value="Cysteine proteinases"/>
    <property type="match status" value="1"/>
</dbReference>
<dbReference type="InterPro" id="IPR000668">
    <property type="entry name" value="Peptidase_C1A_C"/>
</dbReference>
<reference evidence="5" key="1">
    <citation type="submission" date="2017-07" db="EMBL/GenBank/DDBJ databases">
        <title>Taro Niue Genome Assembly and Annotation.</title>
        <authorList>
            <person name="Atibalentja N."/>
            <person name="Keating K."/>
            <person name="Fields C.J."/>
        </authorList>
    </citation>
    <scope>NUCLEOTIDE SEQUENCE</scope>
    <source>
        <strain evidence="5">Niue_2</strain>
        <tissue evidence="5">Leaf</tissue>
    </source>
</reference>
<protein>
    <submittedName>
        <fullName evidence="5">Uncharacterized protein</fullName>
    </submittedName>
</protein>
<comment type="similarity">
    <text evidence="1">Belongs to the peptidase C1 family.</text>
</comment>
<evidence type="ECO:0000313" key="6">
    <source>
        <dbReference type="Proteomes" id="UP000652761"/>
    </source>
</evidence>
<dbReference type="PANTHER" id="PTHR12411">
    <property type="entry name" value="CYSTEINE PROTEASE FAMILY C1-RELATED"/>
    <property type="match status" value="1"/>
</dbReference>
<feature type="non-terminal residue" evidence="5">
    <location>
        <position position="285"/>
    </location>
</feature>
<dbReference type="SUPFAM" id="SSF54001">
    <property type="entry name" value="Cysteine proteinases"/>
    <property type="match status" value="1"/>
</dbReference>
<evidence type="ECO:0000313" key="5">
    <source>
        <dbReference type="EMBL" id="MQL82689.1"/>
    </source>
</evidence>
<feature type="domain" description="Cathepsin propeptide inhibitor" evidence="4">
    <location>
        <begin position="48"/>
        <end position="105"/>
    </location>
</feature>
<dbReference type="Pfam" id="PF08246">
    <property type="entry name" value="Inhibitor_I29"/>
    <property type="match status" value="1"/>
</dbReference>
<organism evidence="5 6">
    <name type="scientific">Colocasia esculenta</name>
    <name type="common">Wild taro</name>
    <name type="synonym">Arum esculentum</name>
    <dbReference type="NCBI Taxonomy" id="4460"/>
    <lineage>
        <taxon>Eukaryota</taxon>
        <taxon>Viridiplantae</taxon>
        <taxon>Streptophyta</taxon>
        <taxon>Embryophyta</taxon>
        <taxon>Tracheophyta</taxon>
        <taxon>Spermatophyta</taxon>
        <taxon>Magnoliopsida</taxon>
        <taxon>Liliopsida</taxon>
        <taxon>Araceae</taxon>
        <taxon>Aroideae</taxon>
        <taxon>Colocasieae</taxon>
        <taxon>Colocasia</taxon>
    </lineage>
</organism>
<comment type="caution">
    <text evidence="5">The sequence shown here is derived from an EMBL/GenBank/DDBJ whole genome shotgun (WGS) entry which is preliminary data.</text>
</comment>
<dbReference type="CDD" id="cd02248">
    <property type="entry name" value="Peptidase_C1A"/>
    <property type="match status" value="1"/>
</dbReference>
<dbReference type="SMART" id="SM00645">
    <property type="entry name" value="Pept_C1"/>
    <property type="match status" value="1"/>
</dbReference>
<name>A0A843USD0_COLES</name>
<accession>A0A843USD0</accession>
<evidence type="ECO:0000259" key="4">
    <source>
        <dbReference type="SMART" id="SM00848"/>
    </source>
</evidence>
<sequence>MGSSQIMIRIALLFGWFYISSTLDLNIINYDKKGVERLRSEVEMRWLYEEWMVRFDKSHMDMERERRFEIFKDNLRFIDEHNRPSNNHSYTVGLNGFADLTNEEYQEKYHNKLIRVRANVSLGVGDEYVVVRDKNEELGQLPASVDWRSTGAVGPVIDQGECDCCWAWTAVGAVEGLHHILTGNLIRLSAQQLVDCDIVSDGCAGGWTKFGLDYIVRNHGIDTLESYPYKMAVGRCKKNAARVVSINSTKRVPEFDEEALQRAVARQPVGTSIDAKGRSFQLYTG</sequence>